<dbReference type="InterPro" id="IPR024599">
    <property type="entry name" value="RB_N"/>
</dbReference>
<dbReference type="GO" id="GO:0006357">
    <property type="term" value="P:regulation of transcription by RNA polymerase II"/>
    <property type="evidence" value="ECO:0007669"/>
    <property type="project" value="InterPro"/>
</dbReference>
<dbReference type="AlphaFoldDB" id="A0A3R6VA75"/>
<evidence type="ECO:0000259" key="9">
    <source>
        <dbReference type="SMART" id="SM01367"/>
    </source>
</evidence>
<evidence type="ECO:0000256" key="6">
    <source>
        <dbReference type="ARBA" id="ARBA00023242"/>
    </source>
</evidence>
<dbReference type="Pfam" id="PF11934">
    <property type="entry name" value="DUF3452"/>
    <property type="match status" value="1"/>
</dbReference>
<dbReference type="Gene3D" id="1.10.472.10">
    <property type="entry name" value="Cyclin-like"/>
    <property type="match status" value="2"/>
</dbReference>
<keyword evidence="7" id="KW-0131">Cell cycle</keyword>
<evidence type="ECO:0000313" key="11">
    <source>
        <dbReference type="EMBL" id="RHY29157.1"/>
    </source>
</evidence>
<dbReference type="GO" id="GO:0005667">
    <property type="term" value="C:transcription regulator complex"/>
    <property type="evidence" value="ECO:0007669"/>
    <property type="project" value="TreeGrafter"/>
</dbReference>
<evidence type="ECO:0000256" key="3">
    <source>
        <dbReference type="ARBA" id="ARBA00022491"/>
    </source>
</evidence>
<evidence type="ECO:0000259" key="10">
    <source>
        <dbReference type="SMART" id="SM01368"/>
    </source>
</evidence>
<evidence type="ECO:0000256" key="8">
    <source>
        <dbReference type="SAM" id="MobiDB-lite"/>
    </source>
</evidence>
<keyword evidence="4" id="KW-0805">Transcription regulation</keyword>
<dbReference type="PANTHER" id="PTHR13742:SF17">
    <property type="entry name" value="RE32990P-RELATED"/>
    <property type="match status" value="1"/>
</dbReference>
<dbReference type="GO" id="GO:0005634">
    <property type="term" value="C:nucleus"/>
    <property type="evidence" value="ECO:0007669"/>
    <property type="project" value="UniProtKB-SubCell"/>
</dbReference>
<name>A0A3R6VA75_9STRA</name>
<feature type="compositionally biased region" description="Polar residues" evidence="8">
    <location>
        <begin position="383"/>
        <end position="394"/>
    </location>
</feature>
<dbReference type="GO" id="GO:0000785">
    <property type="term" value="C:chromatin"/>
    <property type="evidence" value="ECO:0007669"/>
    <property type="project" value="TreeGrafter"/>
</dbReference>
<dbReference type="GO" id="GO:2000134">
    <property type="term" value="P:negative regulation of G1/S transition of mitotic cell cycle"/>
    <property type="evidence" value="ECO:0007669"/>
    <property type="project" value="TreeGrafter"/>
</dbReference>
<dbReference type="SMART" id="SM01367">
    <property type="entry name" value="DUF3452"/>
    <property type="match status" value="1"/>
</dbReference>
<evidence type="ECO:0000256" key="7">
    <source>
        <dbReference type="ARBA" id="ARBA00023306"/>
    </source>
</evidence>
<dbReference type="Proteomes" id="UP000285060">
    <property type="component" value="Unassembled WGS sequence"/>
</dbReference>
<evidence type="ECO:0000256" key="4">
    <source>
        <dbReference type="ARBA" id="ARBA00023015"/>
    </source>
</evidence>
<dbReference type="PANTHER" id="PTHR13742">
    <property type="entry name" value="RETINOBLASTOMA-ASSOCIATED PROTEIN RB -RELATED"/>
    <property type="match status" value="1"/>
</dbReference>
<evidence type="ECO:0000256" key="5">
    <source>
        <dbReference type="ARBA" id="ARBA00023163"/>
    </source>
</evidence>
<feature type="region of interest" description="Disordered" evidence="8">
    <location>
        <begin position="811"/>
        <end position="850"/>
    </location>
</feature>
<feature type="region of interest" description="Disordered" evidence="8">
    <location>
        <begin position="372"/>
        <end position="394"/>
    </location>
</feature>
<keyword evidence="5" id="KW-0804">Transcription</keyword>
<dbReference type="SMART" id="SM01368">
    <property type="entry name" value="RB_A"/>
    <property type="match status" value="1"/>
</dbReference>
<evidence type="ECO:0000256" key="2">
    <source>
        <dbReference type="ARBA" id="ARBA00009475"/>
    </source>
</evidence>
<dbReference type="VEuPathDB" id="FungiDB:H310_11826"/>
<reference evidence="11 12" key="1">
    <citation type="submission" date="2018-08" db="EMBL/GenBank/DDBJ databases">
        <title>Aphanomyces genome sequencing and annotation.</title>
        <authorList>
            <person name="Minardi D."/>
            <person name="Oidtmann B."/>
            <person name="Van Der Giezen M."/>
            <person name="Studholme D.J."/>
        </authorList>
    </citation>
    <scope>NUCLEOTIDE SEQUENCE [LARGE SCALE GENOMIC DNA]</scope>
    <source>
        <strain evidence="11 12">NJM0002</strain>
    </source>
</reference>
<keyword evidence="3" id="KW-0678">Repressor</keyword>
<comment type="similarity">
    <text evidence="2">Belongs to the retinoblastoma protein (RB) family.</text>
</comment>
<sequence>MRLEDFPGIASILTRLDATNVSRSQKLLDMIKSSRSNHEHLHIVATTSTLTDKPTQAGASSSQDNVFVMAALFTILSSNELERDRDPTSDVQHPTPVTLHELMEACHVYLSPFLSSFTELFNMLILDLSPDLLHRANILKERLAAAAIIHCKYDQLWDRHTKSTSPDEAAGRRRQNLYEAGWLIFAIVRNRLQLQVDHLEDLYYLLVPVLNLVLSQLHSSGSQKSVEAEVAAALSSLGNHSTNTSSSQLLEKLCATPPVNRSEVERIIAKLDHELFSLEDEGVLSRSPKGDFFHPTVLADNVHNLATHYRETYVVHLYDLDESHFLTPSLKLSLLGPPDESPPLPPTIPAFYAPTSSVGSSSIDQAWQWQGQSKPQPRAMTPTRASPRSSVVAQTPVTAAVETNSWVRSVLTPLLPHPSEKLRQYFENCTSIPDVAATIAQLTQGLLDKLSLRPPSSMALHQQRLLQIGGGASSSNVEGSLAKTKRMGLGLFYKVLEALLDAEAKRIQAVDFSPLLSNPSFTRSLFACSMEVVLKAHSLVSMAFPHLLTTCDVDAFDFGKIIESFVKHAPQLPSELKRHMRDLEQTVLDSLVWASSSGLHPLLANPQLKTAAILQLFFRKVLALAANRIFVLGQHLQLDAPYLNQVWTTVKESISVHHSRLLRDRHIDHIILCAFYGVCKVNHVEPEVTFKRILDGYKRLFPTVSKSSIVREIPLETPASKGDVIKFYNRCFIPTLKAFLLQFQLHDEQTAAADDAVTPFLTSSSSTSSNQPIISDNEVIAEAATLAVERLRQASKPKVALTGSSTLGESPLLPDIQTLPRPSQRASPKRVGTTNLYVSPRRPTRQPRIPMTPRTHAMYAFGESSSVDLDLINRAMNPKRERVGSMDLSTDADGPKRMRVTLEMVVLQSDSAHWDDFEDKVRHLSDKAPHQLKLSFKFKPRTRLVVRAVNEGDSRPIVLQCKSNEQAHVGRVAKLLKLSMVQVLGPMSQDIATPLSPTAKKKTKKNKGKATVAKATAFK</sequence>
<dbReference type="GO" id="GO:0030154">
    <property type="term" value="P:cell differentiation"/>
    <property type="evidence" value="ECO:0007669"/>
    <property type="project" value="TreeGrafter"/>
</dbReference>
<dbReference type="Pfam" id="PF01858">
    <property type="entry name" value="RB_A"/>
    <property type="match status" value="1"/>
</dbReference>
<dbReference type="InterPro" id="IPR002719">
    <property type="entry name" value="RB_B"/>
</dbReference>
<feature type="domain" description="Retinoblastoma-associated protein A-box" evidence="10">
    <location>
        <begin position="395"/>
        <end position="603"/>
    </location>
</feature>
<dbReference type="Pfam" id="PF01857">
    <property type="entry name" value="RB_B"/>
    <property type="match status" value="1"/>
</dbReference>
<feature type="compositionally biased region" description="Polar residues" evidence="8">
    <location>
        <begin position="820"/>
        <end position="837"/>
    </location>
</feature>
<dbReference type="Gene3D" id="1.10.472.140">
    <property type="match status" value="1"/>
</dbReference>
<dbReference type="InterPro" id="IPR002720">
    <property type="entry name" value="RB_A"/>
</dbReference>
<feature type="region of interest" description="Disordered" evidence="8">
    <location>
        <begin position="998"/>
        <end position="1019"/>
    </location>
</feature>
<comment type="subcellular location">
    <subcellularLocation>
        <location evidence="1">Nucleus</location>
    </subcellularLocation>
</comment>
<keyword evidence="6" id="KW-0539">Nucleus</keyword>
<dbReference type="InterPro" id="IPR036915">
    <property type="entry name" value="Cyclin-like_sf"/>
</dbReference>
<dbReference type="SUPFAM" id="SSF47954">
    <property type="entry name" value="Cyclin-like"/>
    <property type="match status" value="2"/>
</dbReference>
<comment type="caution">
    <text evidence="11">The sequence shown here is derived from an EMBL/GenBank/DDBJ whole genome shotgun (WGS) entry which is preliminary data.</text>
</comment>
<keyword evidence="12" id="KW-1185">Reference proteome</keyword>
<dbReference type="VEuPathDB" id="FungiDB:H310_11825"/>
<organism evidence="11 12">
    <name type="scientific">Aphanomyces invadans</name>
    <dbReference type="NCBI Taxonomy" id="157072"/>
    <lineage>
        <taxon>Eukaryota</taxon>
        <taxon>Sar</taxon>
        <taxon>Stramenopiles</taxon>
        <taxon>Oomycota</taxon>
        <taxon>Saprolegniomycetes</taxon>
        <taxon>Saprolegniales</taxon>
        <taxon>Verrucalvaceae</taxon>
        <taxon>Aphanomyces</taxon>
    </lineage>
</organism>
<evidence type="ECO:0000256" key="1">
    <source>
        <dbReference type="ARBA" id="ARBA00004123"/>
    </source>
</evidence>
<feature type="compositionally biased region" description="Low complexity" evidence="8">
    <location>
        <begin position="1009"/>
        <end position="1019"/>
    </location>
</feature>
<evidence type="ECO:0000313" key="12">
    <source>
        <dbReference type="Proteomes" id="UP000285060"/>
    </source>
</evidence>
<dbReference type="InterPro" id="IPR028309">
    <property type="entry name" value="RB_fam"/>
</dbReference>
<dbReference type="EMBL" id="QUSY01000475">
    <property type="protein sequence ID" value="RHY29157.1"/>
    <property type="molecule type" value="Genomic_DNA"/>
</dbReference>
<feature type="compositionally biased region" description="Basic residues" evidence="8">
    <location>
        <begin position="999"/>
        <end position="1008"/>
    </location>
</feature>
<proteinExistence type="inferred from homology"/>
<evidence type="ECO:0008006" key="13">
    <source>
        <dbReference type="Google" id="ProtNLM"/>
    </source>
</evidence>
<accession>A0A3R6VA75</accession>
<dbReference type="GO" id="GO:0000977">
    <property type="term" value="F:RNA polymerase II transcription regulatory region sequence-specific DNA binding"/>
    <property type="evidence" value="ECO:0007669"/>
    <property type="project" value="TreeGrafter"/>
</dbReference>
<protein>
    <recommendedName>
        <fullName evidence="13">Retinoblastoma-associated protein A-box domain-containing protein</fullName>
    </recommendedName>
</protein>
<gene>
    <name evidence="11" type="ORF">DYB32_005385</name>
</gene>
<feature type="domain" description="Retinoblastoma-associated protein N-terminal" evidence="9">
    <location>
        <begin position="91"/>
        <end position="216"/>
    </location>
</feature>
<dbReference type="CDD" id="cd20548">
    <property type="entry name" value="CYCLIN_RB-like"/>
    <property type="match status" value="1"/>
</dbReference>